<evidence type="ECO:0000256" key="3">
    <source>
        <dbReference type="ARBA" id="ARBA00022714"/>
    </source>
</evidence>
<dbReference type="InterPro" id="IPR039261">
    <property type="entry name" value="FNR_nucleotide-bd"/>
</dbReference>
<dbReference type="InterPro" id="IPR036010">
    <property type="entry name" value="2Fe-2S_ferredoxin-like_sf"/>
</dbReference>
<proteinExistence type="predicted"/>
<dbReference type="InterPro" id="IPR017938">
    <property type="entry name" value="Riboflavin_synthase-like_b-brl"/>
</dbReference>
<evidence type="ECO:0000256" key="5">
    <source>
        <dbReference type="ARBA" id="ARBA00022827"/>
    </source>
</evidence>
<keyword evidence="5" id="KW-0274">FAD</keyword>
<evidence type="ECO:0000256" key="8">
    <source>
        <dbReference type="ARBA" id="ARBA00023014"/>
    </source>
</evidence>
<comment type="caution">
    <text evidence="10">The sequence shown here is derived from an EMBL/GenBank/DDBJ whole genome shotgun (WGS) entry which is preliminary data.</text>
</comment>
<dbReference type="Pfam" id="PF00970">
    <property type="entry name" value="FAD_binding_6"/>
    <property type="match status" value="1"/>
</dbReference>
<evidence type="ECO:0000256" key="6">
    <source>
        <dbReference type="ARBA" id="ARBA00023002"/>
    </source>
</evidence>
<dbReference type="InterPro" id="IPR001041">
    <property type="entry name" value="2Fe-2S_ferredoxin-type"/>
</dbReference>
<dbReference type="SUPFAM" id="SSF63380">
    <property type="entry name" value="Riboflavin synthase domain-like"/>
    <property type="match status" value="1"/>
</dbReference>
<keyword evidence="7" id="KW-0408">Iron</keyword>
<reference evidence="11" key="1">
    <citation type="journal article" date="2019" name="Int. J. Syst. Evol. Microbiol.">
        <title>The Global Catalogue of Microorganisms (GCM) 10K type strain sequencing project: providing services to taxonomists for standard genome sequencing and annotation.</title>
        <authorList>
            <consortium name="The Broad Institute Genomics Platform"/>
            <consortium name="The Broad Institute Genome Sequencing Center for Infectious Disease"/>
            <person name="Wu L."/>
            <person name="Ma J."/>
        </authorList>
    </citation>
    <scope>NUCLEOTIDE SEQUENCE [LARGE SCALE GENOMIC DNA]</scope>
    <source>
        <strain evidence="11">CGMCC 1.15180</strain>
    </source>
</reference>
<evidence type="ECO:0000259" key="9">
    <source>
        <dbReference type="PROSITE" id="PS51384"/>
    </source>
</evidence>
<dbReference type="EMBL" id="JBHSPX010000004">
    <property type="protein sequence ID" value="MFC6063701.1"/>
    <property type="molecule type" value="Genomic_DNA"/>
</dbReference>
<dbReference type="InterPro" id="IPR001433">
    <property type="entry name" value="OxRdtase_FAD/NAD-bd"/>
</dbReference>
<evidence type="ECO:0000256" key="2">
    <source>
        <dbReference type="ARBA" id="ARBA00022630"/>
    </source>
</evidence>
<accession>A0ABW1MJW9</accession>
<dbReference type="Gene3D" id="3.40.50.80">
    <property type="entry name" value="Nucleotide-binding domain of ferredoxin-NADP reductase (FNR) module"/>
    <property type="match status" value="1"/>
</dbReference>
<dbReference type="Gene3D" id="3.10.20.30">
    <property type="match status" value="1"/>
</dbReference>
<dbReference type="RefSeq" id="WP_031058212.1">
    <property type="nucleotide sequence ID" value="NZ_JBHSPX010000004.1"/>
</dbReference>
<name>A0ABW1MJW9_9ACTN</name>
<dbReference type="Gene3D" id="2.40.30.10">
    <property type="entry name" value="Translation factors"/>
    <property type="match status" value="1"/>
</dbReference>
<dbReference type="Pfam" id="PF00175">
    <property type="entry name" value="NAD_binding_1"/>
    <property type="match status" value="1"/>
</dbReference>
<keyword evidence="11" id="KW-1185">Reference proteome</keyword>
<dbReference type="SUPFAM" id="SSF54292">
    <property type="entry name" value="2Fe-2S ferredoxin-like"/>
    <property type="match status" value="1"/>
</dbReference>
<evidence type="ECO:0000313" key="11">
    <source>
        <dbReference type="Proteomes" id="UP001596139"/>
    </source>
</evidence>
<dbReference type="PANTHER" id="PTHR47354:SF6">
    <property type="entry name" value="NADH OXIDOREDUCTASE HCR"/>
    <property type="match status" value="1"/>
</dbReference>
<keyword evidence="2" id="KW-0285">Flavoprotein</keyword>
<dbReference type="Pfam" id="PF00111">
    <property type="entry name" value="Fer2"/>
    <property type="match status" value="1"/>
</dbReference>
<protein>
    <submittedName>
        <fullName evidence="10">Ferredoxin reductase</fullName>
    </submittedName>
</protein>
<comment type="cofactor">
    <cofactor evidence="1">
        <name>FAD</name>
        <dbReference type="ChEBI" id="CHEBI:57692"/>
    </cofactor>
</comment>
<dbReference type="PROSITE" id="PS51384">
    <property type="entry name" value="FAD_FR"/>
    <property type="match status" value="1"/>
</dbReference>
<dbReference type="Proteomes" id="UP001596139">
    <property type="component" value="Unassembled WGS sequence"/>
</dbReference>
<dbReference type="CDD" id="cd00207">
    <property type="entry name" value="fer2"/>
    <property type="match status" value="1"/>
</dbReference>
<dbReference type="CDD" id="cd06216">
    <property type="entry name" value="FNR_iron_sulfur_binding_2"/>
    <property type="match status" value="1"/>
</dbReference>
<dbReference type="InterPro" id="IPR008333">
    <property type="entry name" value="Cbr1-like_FAD-bd_dom"/>
</dbReference>
<keyword evidence="3" id="KW-0001">2Fe-2S</keyword>
<evidence type="ECO:0000256" key="7">
    <source>
        <dbReference type="ARBA" id="ARBA00023004"/>
    </source>
</evidence>
<organism evidence="10 11">
    <name type="scientific">Streptomyces ochraceiscleroticus</name>
    <dbReference type="NCBI Taxonomy" id="47761"/>
    <lineage>
        <taxon>Bacteria</taxon>
        <taxon>Bacillati</taxon>
        <taxon>Actinomycetota</taxon>
        <taxon>Actinomycetes</taxon>
        <taxon>Kitasatosporales</taxon>
        <taxon>Streptomycetaceae</taxon>
        <taxon>Streptomyces</taxon>
    </lineage>
</organism>
<dbReference type="InterPro" id="IPR012675">
    <property type="entry name" value="Beta-grasp_dom_sf"/>
</dbReference>
<dbReference type="InterPro" id="IPR017927">
    <property type="entry name" value="FAD-bd_FR_type"/>
</dbReference>
<evidence type="ECO:0000313" key="10">
    <source>
        <dbReference type="EMBL" id="MFC6063701.1"/>
    </source>
</evidence>
<sequence length="380" mass="40930">MPELPVTAHRLADRAAHRLLAACGWLTSPRTPDDYLALVDPLLCARRPAGRVTEIRQETADATSLVITPGRGWHGHRAGQYLPVGVEIDGVQHWRTYSLTSPPGRPGGPVAITVKAADGGTVSPHLAHRIRRGTLLRLGPAQGAFTLPDPLPRRMLMVTAGSGITPVMGILRTLMARSATAAHPDVLLVHSAPGPADAIFRTELNAAQSELAWFRFHEHHTRYGAAPAGRLTPEHLTRLCPDWRERETWACGPAALLDALEDHWARAGIPDRLHVERFTLDLVFQDDASRAAADGAGGRVRFLRSGIETDADPTRPLLEIGEAAGAVMPYGCRRGICFGCLVPLARGRVRDLRSGQLHEDPGQLIQTCVSAAAGSIALDV</sequence>
<feature type="domain" description="FAD-binding FR-type" evidence="9">
    <location>
        <begin position="45"/>
        <end position="148"/>
    </location>
</feature>
<dbReference type="InterPro" id="IPR050415">
    <property type="entry name" value="MRET"/>
</dbReference>
<dbReference type="SUPFAM" id="SSF52343">
    <property type="entry name" value="Ferredoxin reductase-like, C-terminal NADP-linked domain"/>
    <property type="match status" value="1"/>
</dbReference>
<keyword evidence="4" id="KW-0479">Metal-binding</keyword>
<dbReference type="PANTHER" id="PTHR47354">
    <property type="entry name" value="NADH OXIDOREDUCTASE HCR"/>
    <property type="match status" value="1"/>
</dbReference>
<gene>
    <name evidence="10" type="ORF">ACFP4F_14170</name>
</gene>
<evidence type="ECO:0000256" key="4">
    <source>
        <dbReference type="ARBA" id="ARBA00022723"/>
    </source>
</evidence>
<keyword evidence="8" id="KW-0411">Iron-sulfur</keyword>
<evidence type="ECO:0000256" key="1">
    <source>
        <dbReference type="ARBA" id="ARBA00001974"/>
    </source>
</evidence>
<keyword evidence="6" id="KW-0560">Oxidoreductase</keyword>